<feature type="transmembrane region" description="Helical" evidence="7">
    <location>
        <begin position="207"/>
        <end position="227"/>
    </location>
</feature>
<dbReference type="PANTHER" id="PTHR43414">
    <property type="entry name" value="MULTIDRUG RESISTANCE PROTEIN MDTG"/>
    <property type="match status" value="1"/>
</dbReference>
<evidence type="ECO:0000256" key="3">
    <source>
        <dbReference type="ARBA" id="ARBA00022475"/>
    </source>
</evidence>
<dbReference type="SUPFAM" id="SSF103473">
    <property type="entry name" value="MFS general substrate transporter"/>
    <property type="match status" value="1"/>
</dbReference>
<evidence type="ECO:0000313" key="9">
    <source>
        <dbReference type="Proteomes" id="UP000039865"/>
    </source>
</evidence>
<protein>
    <submittedName>
        <fullName evidence="8">Major facilitator superfamily mfs_1</fullName>
    </submittedName>
</protein>
<dbReference type="OrthoDB" id="424834at2759"/>
<feature type="transmembrane region" description="Helical" evidence="7">
    <location>
        <begin position="313"/>
        <end position="336"/>
    </location>
</feature>
<evidence type="ECO:0000313" key="8">
    <source>
        <dbReference type="EMBL" id="CDW88766.1"/>
    </source>
</evidence>
<dbReference type="PANTHER" id="PTHR43414:SF1">
    <property type="entry name" value="PEPTIDE PERMEASE"/>
    <property type="match status" value="1"/>
</dbReference>
<keyword evidence="3" id="KW-1003">Cell membrane</keyword>
<dbReference type="Gene3D" id="1.20.1250.20">
    <property type="entry name" value="MFS general substrate transporter like domains"/>
    <property type="match status" value="1"/>
</dbReference>
<evidence type="ECO:0000256" key="6">
    <source>
        <dbReference type="ARBA" id="ARBA00023136"/>
    </source>
</evidence>
<dbReference type="GO" id="GO:0005886">
    <property type="term" value="C:plasma membrane"/>
    <property type="evidence" value="ECO:0007669"/>
    <property type="project" value="UniProtKB-SubCell"/>
</dbReference>
<evidence type="ECO:0000256" key="2">
    <source>
        <dbReference type="ARBA" id="ARBA00022448"/>
    </source>
</evidence>
<evidence type="ECO:0000256" key="1">
    <source>
        <dbReference type="ARBA" id="ARBA00004651"/>
    </source>
</evidence>
<dbReference type="InterPro" id="IPR011701">
    <property type="entry name" value="MFS"/>
</dbReference>
<feature type="transmembrane region" description="Helical" evidence="7">
    <location>
        <begin position="120"/>
        <end position="139"/>
    </location>
</feature>
<evidence type="ECO:0000256" key="7">
    <source>
        <dbReference type="SAM" id="Phobius"/>
    </source>
</evidence>
<keyword evidence="2" id="KW-0813">Transport</keyword>
<dbReference type="InterPro" id="IPR036259">
    <property type="entry name" value="MFS_trans_sf"/>
</dbReference>
<sequence>MEQLGNSQKASFIALHKCIKNNTQEGIIRCQPQTLFGIILKQRVSLMTGISIFIVSLMGNLAVTFFGTTANIVLKTQFNLNNDEELIQVSSIIYMITVITLAVVSPFVGGLCDILGRKKWMSILFISTAVLCSILPYSARIWIDFTIIRIILTIENNSMINNTLIADYVEKQSIGKAVIYNNFMRYLGNFMSPILFLNLIAHTSIKITYNIIAVLLFLTGVFLFISIREPLDQQQNFKLLIIKDSINNLNKLDQPLSYWSNIKNGLNECKNNPILIFCLIQNFVVRMGTVLSSNGYTLWILSNIQDQKQAFELLAFALALSCALNFLIQIPLIKLLDKIRPKFLLCFAQLFRACALLMPLFIDNKCSKQVSANIVLMSLGNGMTNVARDMIFQKNQAAQLHFQNLEEQFQGLWTYFKMLEFQLIYLFSQYFLVLSDQKDASHSLVYVI</sequence>
<evidence type="ECO:0000256" key="5">
    <source>
        <dbReference type="ARBA" id="ARBA00022989"/>
    </source>
</evidence>
<dbReference type="InParanoid" id="A0A078B3D0"/>
<reference evidence="8 9" key="1">
    <citation type="submission" date="2014-06" db="EMBL/GenBank/DDBJ databases">
        <authorList>
            <person name="Swart Estienne"/>
        </authorList>
    </citation>
    <scope>NUCLEOTIDE SEQUENCE [LARGE SCALE GENOMIC DNA]</scope>
    <source>
        <strain evidence="8 9">130c</strain>
    </source>
</reference>
<keyword evidence="9" id="KW-1185">Reference proteome</keyword>
<feature type="transmembrane region" description="Helical" evidence="7">
    <location>
        <begin position="50"/>
        <end position="74"/>
    </location>
</feature>
<dbReference type="EMBL" id="CCKQ01016882">
    <property type="protein sequence ID" value="CDW88766.1"/>
    <property type="molecule type" value="Genomic_DNA"/>
</dbReference>
<gene>
    <name evidence="8" type="primary">Contig16573.g17646</name>
    <name evidence="8" type="ORF">STYLEM_17890</name>
</gene>
<dbReference type="AlphaFoldDB" id="A0A078B3D0"/>
<accession>A0A078B3D0</accession>
<comment type="subcellular location">
    <subcellularLocation>
        <location evidence="1">Cell membrane</location>
        <topology evidence="1">Multi-pass membrane protein</topology>
    </subcellularLocation>
</comment>
<name>A0A078B3D0_STYLE</name>
<dbReference type="GO" id="GO:0022857">
    <property type="term" value="F:transmembrane transporter activity"/>
    <property type="evidence" value="ECO:0007669"/>
    <property type="project" value="InterPro"/>
</dbReference>
<dbReference type="Proteomes" id="UP000039865">
    <property type="component" value="Unassembled WGS sequence"/>
</dbReference>
<dbReference type="Pfam" id="PF07690">
    <property type="entry name" value="MFS_1"/>
    <property type="match status" value="1"/>
</dbReference>
<feature type="transmembrane region" description="Helical" evidence="7">
    <location>
        <begin position="86"/>
        <end position="108"/>
    </location>
</feature>
<proteinExistence type="predicted"/>
<organism evidence="8 9">
    <name type="scientific">Stylonychia lemnae</name>
    <name type="common">Ciliate</name>
    <dbReference type="NCBI Taxonomy" id="5949"/>
    <lineage>
        <taxon>Eukaryota</taxon>
        <taxon>Sar</taxon>
        <taxon>Alveolata</taxon>
        <taxon>Ciliophora</taxon>
        <taxon>Intramacronucleata</taxon>
        <taxon>Spirotrichea</taxon>
        <taxon>Stichotrichia</taxon>
        <taxon>Sporadotrichida</taxon>
        <taxon>Oxytrichidae</taxon>
        <taxon>Stylonychinae</taxon>
        <taxon>Stylonychia</taxon>
    </lineage>
</organism>
<evidence type="ECO:0000256" key="4">
    <source>
        <dbReference type="ARBA" id="ARBA00022692"/>
    </source>
</evidence>
<keyword evidence="5 7" id="KW-1133">Transmembrane helix</keyword>
<keyword evidence="4 7" id="KW-0812">Transmembrane</keyword>
<keyword evidence="6 7" id="KW-0472">Membrane</keyword>